<feature type="transmembrane region" description="Helical" evidence="5">
    <location>
        <begin position="69"/>
        <end position="92"/>
    </location>
</feature>
<feature type="transmembrane region" description="Helical" evidence="5">
    <location>
        <begin position="268"/>
        <end position="289"/>
    </location>
</feature>
<feature type="region of interest" description="Disordered" evidence="4">
    <location>
        <begin position="448"/>
        <end position="473"/>
    </location>
</feature>
<feature type="transmembrane region" description="Helical" evidence="5">
    <location>
        <begin position="133"/>
        <end position="149"/>
    </location>
</feature>
<dbReference type="Gene3D" id="1.20.1250.20">
    <property type="entry name" value="MFS general substrate transporter like domains"/>
    <property type="match status" value="1"/>
</dbReference>
<gene>
    <name evidence="6" type="ORF">DWV00_03870</name>
</gene>
<dbReference type="OrthoDB" id="9772725at2"/>
<feature type="compositionally biased region" description="Basic and acidic residues" evidence="4">
    <location>
        <begin position="456"/>
        <end position="465"/>
    </location>
</feature>
<protein>
    <submittedName>
        <fullName evidence="6">MFS transporter</fullName>
    </submittedName>
</protein>
<feature type="transmembrane region" description="Helical" evidence="5">
    <location>
        <begin position="332"/>
        <end position="354"/>
    </location>
</feature>
<feature type="transmembrane region" description="Helical" evidence="5">
    <location>
        <begin position="423"/>
        <end position="441"/>
    </location>
</feature>
<evidence type="ECO:0000256" key="2">
    <source>
        <dbReference type="ARBA" id="ARBA00022989"/>
    </source>
</evidence>
<dbReference type="GO" id="GO:0022857">
    <property type="term" value="F:transmembrane transporter activity"/>
    <property type="evidence" value="ECO:0007669"/>
    <property type="project" value="InterPro"/>
</dbReference>
<evidence type="ECO:0000256" key="4">
    <source>
        <dbReference type="SAM" id="MobiDB-lite"/>
    </source>
</evidence>
<evidence type="ECO:0000313" key="7">
    <source>
        <dbReference type="Proteomes" id="UP000256838"/>
    </source>
</evidence>
<keyword evidence="7" id="KW-1185">Reference proteome</keyword>
<sequence length="473" mass="49590">MRCRTQPCVGRNYRALRWGGRFGRIRARGESWPAARYRIVYEIVRRYSIRAAPEPTLTLRCSVSNWKAFVCLIPFQLMFGMVYAWGGIAPVIQHETGWSIASLDLMFSLTPLTLFPAVLAGGRLVGRYPPERVLMLAWLCFVAGTLSGLSSHSPWMFAVCYACVALGVGGGLSTPASIEIIRRQASRASGRFSGALLAVYCFSATVSVPLFLWFAQRQSWRYALGATAAAWCIPGGIALLTLRGGPARAVAPEGAAQSQAYGPALRAVAWNIGLLFACVPFGSAVFAALGRLAVGHGAGTWSAVAGTAAISLANGTGRFGGGVFSDFLTPRATWCAMLGLAAGAYLAALADAFLKLPVSFIVFAALTGLAFGSAVGMLPALAARTGVAEPATVFSLYFGAFALASFAGPLVSAAAGIATTMTVFGSLTLVAFGVSAVRLGASRLRPAPSNLRRHEHGGVAEHVHAEQQGSSGR</sequence>
<dbReference type="SUPFAM" id="SSF103473">
    <property type="entry name" value="MFS general substrate transporter"/>
    <property type="match status" value="1"/>
</dbReference>
<name>A0A3D8K6P3_9BURK</name>
<dbReference type="Proteomes" id="UP000256838">
    <property type="component" value="Unassembled WGS sequence"/>
</dbReference>
<comment type="caution">
    <text evidence="6">The sequence shown here is derived from an EMBL/GenBank/DDBJ whole genome shotgun (WGS) entry which is preliminary data.</text>
</comment>
<evidence type="ECO:0000313" key="6">
    <source>
        <dbReference type="EMBL" id="RDV00880.1"/>
    </source>
</evidence>
<feature type="transmembrane region" description="Helical" evidence="5">
    <location>
        <begin position="360"/>
        <end position="382"/>
    </location>
</feature>
<feature type="transmembrane region" description="Helical" evidence="5">
    <location>
        <begin position="301"/>
        <end position="320"/>
    </location>
</feature>
<feature type="transmembrane region" description="Helical" evidence="5">
    <location>
        <begin position="155"/>
        <end position="174"/>
    </location>
</feature>
<dbReference type="AlphaFoldDB" id="A0A3D8K6P3"/>
<proteinExistence type="predicted"/>
<dbReference type="InterPro" id="IPR011701">
    <property type="entry name" value="MFS"/>
</dbReference>
<keyword evidence="2 5" id="KW-1133">Transmembrane helix</keyword>
<keyword evidence="1 5" id="KW-0812">Transmembrane</keyword>
<keyword evidence="3 5" id="KW-0472">Membrane</keyword>
<evidence type="ECO:0000256" key="3">
    <source>
        <dbReference type="ARBA" id="ARBA00023136"/>
    </source>
</evidence>
<dbReference type="Pfam" id="PF07690">
    <property type="entry name" value="MFS_1"/>
    <property type="match status" value="1"/>
</dbReference>
<accession>A0A3D8K6P3</accession>
<feature type="transmembrane region" description="Helical" evidence="5">
    <location>
        <begin position="98"/>
        <end position="121"/>
    </location>
</feature>
<dbReference type="EMBL" id="QRGA01000001">
    <property type="protein sequence ID" value="RDV00880.1"/>
    <property type="molecule type" value="Genomic_DNA"/>
</dbReference>
<dbReference type="InterPro" id="IPR036259">
    <property type="entry name" value="MFS_trans_sf"/>
</dbReference>
<feature type="transmembrane region" description="Helical" evidence="5">
    <location>
        <begin position="394"/>
        <end position="417"/>
    </location>
</feature>
<evidence type="ECO:0000256" key="1">
    <source>
        <dbReference type="ARBA" id="ARBA00022692"/>
    </source>
</evidence>
<reference evidence="6 7" key="1">
    <citation type="submission" date="2018-08" db="EMBL/GenBank/DDBJ databases">
        <title>Paraburkholderia sp. DHOM06 isolated from forest soil.</title>
        <authorList>
            <person name="Gao Z.-H."/>
            <person name="Qiu L.-H."/>
        </authorList>
    </citation>
    <scope>NUCLEOTIDE SEQUENCE [LARGE SCALE GENOMIC DNA]</scope>
    <source>
        <strain evidence="6 7">DHOM06</strain>
    </source>
</reference>
<feature type="transmembrane region" description="Helical" evidence="5">
    <location>
        <begin position="195"/>
        <end position="214"/>
    </location>
</feature>
<organism evidence="6 7">
    <name type="scientific">Trinickia dinghuensis</name>
    <dbReference type="NCBI Taxonomy" id="2291023"/>
    <lineage>
        <taxon>Bacteria</taxon>
        <taxon>Pseudomonadati</taxon>
        <taxon>Pseudomonadota</taxon>
        <taxon>Betaproteobacteria</taxon>
        <taxon>Burkholderiales</taxon>
        <taxon>Burkholderiaceae</taxon>
        <taxon>Trinickia</taxon>
    </lineage>
</organism>
<feature type="transmembrane region" description="Helical" evidence="5">
    <location>
        <begin position="220"/>
        <end position="242"/>
    </location>
</feature>
<evidence type="ECO:0000256" key="5">
    <source>
        <dbReference type="SAM" id="Phobius"/>
    </source>
</evidence>